<proteinExistence type="inferred from homology"/>
<dbReference type="Proteomes" id="UP000642070">
    <property type="component" value="Unassembled WGS sequence"/>
</dbReference>
<reference evidence="5" key="1">
    <citation type="journal article" date="2014" name="Int. J. Syst. Evol. Microbiol.">
        <title>Complete genome sequence of Corynebacterium casei LMG S-19264T (=DSM 44701T), isolated from a smear-ripened cheese.</title>
        <authorList>
            <consortium name="US DOE Joint Genome Institute (JGI-PGF)"/>
            <person name="Walter F."/>
            <person name="Albersmeier A."/>
            <person name="Kalinowski J."/>
            <person name="Ruckert C."/>
        </authorList>
    </citation>
    <scope>NUCLEOTIDE SEQUENCE</scope>
    <source>
        <strain evidence="5">JCM 19831</strain>
    </source>
</reference>
<name>A0A917WXM9_9ACTN</name>
<feature type="domain" description="Aerobactin siderophore biosynthesis IucA/IucC N-terminal" evidence="3">
    <location>
        <begin position="131"/>
        <end position="185"/>
    </location>
</feature>
<dbReference type="InterPro" id="IPR007310">
    <property type="entry name" value="Aerobactin_biosyn_IucA/IucC_N"/>
</dbReference>
<dbReference type="PANTHER" id="PTHR34384">
    <property type="entry name" value="L-2,3-DIAMINOPROPANOATE--CITRATE LIGASE"/>
    <property type="match status" value="1"/>
</dbReference>
<evidence type="ECO:0000313" key="6">
    <source>
        <dbReference type="Proteomes" id="UP000642070"/>
    </source>
</evidence>
<dbReference type="InterPro" id="IPR022770">
    <property type="entry name" value="IucA/IucC-like_C"/>
</dbReference>
<dbReference type="GO" id="GO:0019290">
    <property type="term" value="P:siderophore biosynthetic process"/>
    <property type="evidence" value="ECO:0007669"/>
    <property type="project" value="InterPro"/>
</dbReference>
<reference evidence="5" key="2">
    <citation type="submission" date="2020-09" db="EMBL/GenBank/DDBJ databases">
        <authorList>
            <person name="Sun Q."/>
            <person name="Ohkuma M."/>
        </authorList>
    </citation>
    <scope>NUCLEOTIDE SEQUENCE</scope>
    <source>
        <strain evidence="5">JCM 19831</strain>
    </source>
</reference>
<organism evidence="5 6">
    <name type="scientific">Dactylosporangium sucinum</name>
    <dbReference type="NCBI Taxonomy" id="1424081"/>
    <lineage>
        <taxon>Bacteria</taxon>
        <taxon>Bacillati</taxon>
        <taxon>Actinomycetota</taxon>
        <taxon>Actinomycetes</taxon>
        <taxon>Micromonosporales</taxon>
        <taxon>Micromonosporaceae</taxon>
        <taxon>Dactylosporangium</taxon>
    </lineage>
</organism>
<feature type="domain" description="Aerobactin siderophore biosynthesis IucA/IucC-like C-terminal" evidence="4">
    <location>
        <begin position="329"/>
        <end position="470"/>
    </location>
</feature>
<evidence type="ECO:0000259" key="3">
    <source>
        <dbReference type="Pfam" id="PF04183"/>
    </source>
</evidence>
<dbReference type="Pfam" id="PF06276">
    <property type="entry name" value="FhuF"/>
    <property type="match status" value="1"/>
</dbReference>
<dbReference type="GO" id="GO:0016881">
    <property type="term" value="F:acid-amino acid ligase activity"/>
    <property type="evidence" value="ECO:0007669"/>
    <property type="project" value="UniProtKB-ARBA"/>
</dbReference>
<dbReference type="Gene3D" id="1.10.510.40">
    <property type="match status" value="1"/>
</dbReference>
<dbReference type="Gene3D" id="6.10.250.3370">
    <property type="match status" value="1"/>
</dbReference>
<dbReference type="InterPro" id="IPR037455">
    <property type="entry name" value="LucA/IucC-like"/>
</dbReference>
<comment type="pathway">
    <text evidence="1">Siderophore biosynthesis.</text>
</comment>
<comment type="caution">
    <text evidence="5">The sequence shown here is derived from an EMBL/GenBank/DDBJ whole genome shotgun (WGS) entry which is preliminary data.</text>
</comment>
<protein>
    <submittedName>
        <fullName evidence="5">Iron transporter</fullName>
    </submittedName>
</protein>
<dbReference type="Pfam" id="PF04183">
    <property type="entry name" value="IucA_IucC"/>
    <property type="match status" value="2"/>
</dbReference>
<comment type="similarity">
    <text evidence="2">Belongs to the IucA/IucC family.</text>
</comment>
<dbReference type="EMBL" id="BMPI01000021">
    <property type="protein sequence ID" value="GGM38136.1"/>
    <property type="molecule type" value="Genomic_DNA"/>
</dbReference>
<sequence length="485" mass="51901">MGRVNPAPDEAETLRALQQHRPELADAYTAALPAARAAVLHRLWGALWRENLVDRRRLGGREPAPFHHDTATTAVLDGNTHHHPARLAEAAGLGPHTARLVRELDNSVANLALAYANPPAGPPAANTATTLVDAEQSILDGHPLHPCCRTRIGMDTLDVLRYAPEHRPTVQLAVVAVDPARWHTGGTPRPPRLPVHPWQLPRALATGLVTDTGRRVAAHPLMSLRTLAFADDPAVHLKTAVEVQMTSAVRTLSPAAIHNGPLASTLVTQLAARTDGLTVLRETTAATVLDDHGHPQRTLGAVWREAPPPHATVLPLAALPGRPDLLTPAFFTQLTDLLLPPLLTLLHAGVALEAHGQNTLVHITGGRPARIYYRDLGGLHVHPARLATAGIDMPPLIGALPTGDDDALRTKLLAAAFSTVLAGLVAALGDNRLWDHVAATVRSHAGRHDATAILTRDWPLKATTAMRLADDPLEDRWCTIPNPLT</sequence>
<evidence type="ECO:0000259" key="4">
    <source>
        <dbReference type="Pfam" id="PF06276"/>
    </source>
</evidence>
<evidence type="ECO:0000256" key="1">
    <source>
        <dbReference type="ARBA" id="ARBA00004924"/>
    </source>
</evidence>
<keyword evidence="6" id="KW-1185">Reference proteome</keyword>
<evidence type="ECO:0000256" key="2">
    <source>
        <dbReference type="ARBA" id="ARBA00007832"/>
    </source>
</evidence>
<accession>A0A917WXM9</accession>
<dbReference type="AlphaFoldDB" id="A0A917WXM9"/>
<gene>
    <name evidence="5" type="ORF">GCM10007977_044570</name>
</gene>
<evidence type="ECO:0000313" key="5">
    <source>
        <dbReference type="EMBL" id="GGM38136.1"/>
    </source>
</evidence>
<feature type="domain" description="Aerobactin siderophore biosynthesis IucA/IucC N-terminal" evidence="3">
    <location>
        <begin position="193"/>
        <end position="319"/>
    </location>
</feature>
<dbReference type="PANTHER" id="PTHR34384:SF5">
    <property type="entry name" value="L-2,3-DIAMINOPROPANOATE--CITRATE LIGASE"/>
    <property type="match status" value="1"/>
</dbReference>